<evidence type="ECO:0000256" key="2">
    <source>
        <dbReference type="SAM" id="MobiDB-lite"/>
    </source>
</evidence>
<organism evidence="3 4">
    <name type="scientific">Streptomyces hazeniae</name>
    <dbReference type="NCBI Taxonomy" id="3075538"/>
    <lineage>
        <taxon>Bacteria</taxon>
        <taxon>Bacillati</taxon>
        <taxon>Actinomycetota</taxon>
        <taxon>Actinomycetes</taxon>
        <taxon>Kitasatosporales</taxon>
        <taxon>Streptomycetaceae</taxon>
        <taxon>Streptomyces</taxon>
    </lineage>
</organism>
<dbReference type="SUPFAM" id="SSF63817">
    <property type="entry name" value="Sortase"/>
    <property type="match status" value="1"/>
</dbReference>
<reference evidence="4" key="1">
    <citation type="submission" date="2023-07" db="EMBL/GenBank/DDBJ databases">
        <title>30 novel species of actinomycetes from the DSMZ collection.</title>
        <authorList>
            <person name="Nouioui I."/>
        </authorList>
    </citation>
    <scope>NUCLEOTIDE SEQUENCE [LARGE SCALE GENOMIC DNA]</scope>
    <source>
        <strain evidence="4">DSM 42041</strain>
    </source>
</reference>
<dbReference type="Proteomes" id="UP001183414">
    <property type="component" value="Unassembled WGS sequence"/>
</dbReference>
<feature type="region of interest" description="Disordered" evidence="2">
    <location>
        <begin position="1"/>
        <end position="22"/>
    </location>
</feature>
<gene>
    <name evidence="3" type="ORF">RM572_03485</name>
</gene>
<dbReference type="InterPro" id="IPR042001">
    <property type="entry name" value="Sortase_F"/>
</dbReference>
<keyword evidence="4" id="KW-1185">Reference proteome</keyword>
<keyword evidence="1" id="KW-0378">Hydrolase</keyword>
<dbReference type="InterPro" id="IPR023365">
    <property type="entry name" value="Sortase_dom-sf"/>
</dbReference>
<name>A0ABU2NLI9_9ACTN</name>
<dbReference type="EMBL" id="JAVREQ010000001">
    <property type="protein sequence ID" value="MDT0377836.1"/>
    <property type="molecule type" value="Genomic_DNA"/>
</dbReference>
<sequence>MTADGAGQPQAPEDGRPSGRGRLTTGTIWALLLLGLWIWGRAATDGGLDGPAHGDVSAAGRQFGGGEPLPAAHAPLDEVGRPVRLEIPSLDIRARIEPTGLDDRGGVAAPPYARAGAVGWYREGPKPGEEGVALVVGHVDTDTRRAVFYALSTVGRGTEVRVTGENGRVAEFTVESAEVVQGEGFEAERAYGQREKGRAELRLLTCGGTYDRQERAYTSNVVVSAYLTGTHATA</sequence>
<evidence type="ECO:0000256" key="1">
    <source>
        <dbReference type="ARBA" id="ARBA00022801"/>
    </source>
</evidence>
<protein>
    <submittedName>
        <fullName evidence="3">Class F sortase</fullName>
    </submittedName>
</protein>
<dbReference type="Gene3D" id="2.40.260.10">
    <property type="entry name" value="Sortase"/>
    <property type="match status" value="1"/>
</dbReference>
<dbReference type="Pfam" id="PF04203">
    <property type="entry name" value="Sortase"/>
    <property type="match status" value="1"/>
</dbReference>
<dbReference type="CDD" id="cd05829">
    <property type="entry name" value="Sortase_F"/>
    <property type="match status" value="1"/>
</dbReference>
<dbReference type="InterPro" id="IPR005754">
    <property type="entry name" value="Sortase"/>
</dbReference>
<comment type="caution">
    <text evidence="3">The sequence shown here is derived from an EMBL/GenBank/DDBJ whole genome shotgun (WGS) entry which is preliminary data.</text>
</comment>
<dbReference type="NCBIfam" id="NF033748">
    <property type="entry name" value="class_F_sortase"/>
    <property type="match status" value="1"/>
</dbReference>
<proteinExistence type="predicted"/>
<accession>A0ABU2NLI9</accession>
<dbReference type="RefSeq" id="WP_311671750.1">
    <property type="nucleotide sequence ID" value="NZ_JAVREQ010000001.1"/>
</dbReference>
<evidence type="ECO:0000313" key="3">
    <source>
        <dbReference type="EMBL" id="MDT0377836.1"/>
    </source>
</evidence>
<evidence type="ECO:0000313" key="4">
    <source>
        <dbReference type="Proteomes" id="UP001183414"/>
    </source>
</evidence>